<evidence type="ECO:0000256" key="3">
    <source>
        <dbReference type="ARBA" id="ARBA00022741"/>
    </source>
</evidence>
<evidence type="ECO:0000256" key="4">
    <source>
        <dbReference type="ARBA" id="ARBA00022755"/>
    </source>
</evidence>
<comment type="subunit">
    <text evidence="8">Part of the FGAM synthase complex composed of 1 PurL, 1 PurQ and 2 PurS subunits.</text>
</comment>
<keyword evidence="1 8" id="KW-0963">Cytoplasm</keyword>
<keyword evidence="2 8" id="KW-0436">Ligase</keyword>
<dbReference type="GO" id="GO:0004359">
    <property type="term" value="F:glutaminase activity"/>
    <property type="evidence" value="ECO:0007669"/>
    <property type="project" value="UniProtKB-EC"/>
</dbReference>
<evidence type="ECO:0000256" key="8">
    <source>
        <dbReference type="HAMAP-Rule" id="MF_00421"/>
    </source>
</evidence>
<dbReference type="RefSeq" id="WP_147204465.1">
    <property type="nucleotide sequence ID" value="NZ_BJYT01000010.1"/>
</dbReference>
<dbReference type="InterPro" id="IPR029062">
    <property type="entry name" value="Class_I_gatase-like"/>
</dbReference>
<dbReference type="AlphaFoldDB" id="A0A512BEG5"/>
<dbReference type="Gene3D" id="3.40.50.880">
    <property type="match status" value="1"/>
</dbReference>
<dbReference type="SUPFAM" id="SSF52317">
    <property type="entry name" value="Class I glutamine amidotransferase-like"/>
    <property type="match status" value="1"/>
</dbReference>
<comment type="caution">
    <text evidence="9">The sequence shown here is derived from an EMBL/GenBank/DDBJ whole genome shotgun (WGS) entry which is preliminary data.</text>
</comment>
<dbReference type="CDD" id="cd01740">
    <property type="entry name" value="GATase1_FGAR_AT"/>
    <property type="match status" value="1"/>
</dbReference>
<proteinExistence type="inferred from homology"/>
<dbReference type="GO" id="GO:0005737">
    <property type="term" value="C:cytoplasm"/>
    <property type="evidence" value="ECO:0007669"/>
    <property type="project" value="UniProtKB-SubCell"/>
</dbReference>
<comment type="catalytic activity">
    <reaction evidence="8">
        <text>N(2)-formyl-N(1)-(5-phospho-beta-D-ribosyl)glycinamide + L-glutamine + ATP + H2O = 2-formamido-N(1)-(5-O-phospho-beta-D-ribosyl)acetamidine + L-glutamate + ADP + phosphate + H(+)</text>
        <dbReference type="Rhea" id="RHEA:17129"/>
        <dbReference type="ChEBI" id="CHEBI:15377"/>
        <dbReference type="ChEBI" id="CHEBI:15378"/>
        <dbReference type="ChEBI" id="CHEBI:29985"/>
        <dbReference type="ChEBI" id="CHEBI:30616"/>
        <dbReference type="ChEBI" id="CHEBI:43474"/>
        <dbReference type="ChEBI" id="CHEBI:58359"/>
        <dbReference type="ChEBI" id="CHEBI:147286"/>
        <dbReference type="ChEBI" id="CHEBI:147287"/>
        <dbReference type="ChEBI" id="CHEBI:456216"/>
        <dbReference type="EC" id="6.3.5.3"/>
    </reaction>
</comment>
<organism evidence="9 10">
    <name type="scientific">Segetibacter aerophilus</name>
    <dbReference type="NCBI Taxonomy" id="670293"/>
    <lineage>
        <taxon>Bacteria</taxon>
        <taxon>Pseudomonadati</taxon>
        <taxon>Bacteroidota</taxon>
        <taxon>Chitinophagia</taxon>
        <taxon>Chitinophagales</taxon>
        <taxon>Chitinophagaceae</taxon>
        <taxon>Segetibacter</taxon>
    </lineage>
</organism>
<dbReference type="InterPro" id="IPR010075">
    <property type="entry name" value="PRibForGlyAmidine_synth_PurQ"/>
</dbReference>
<dbReference type="NCBIfam" id="TIGR01737">
    <property type="entry name" value="FGAM_synth_I"/>
    <property type="match status" value="1"/>
</dbReference>
<comment type="catalytic activity">
    <reaction evidence="8">
        <text>L-glutamine + H2O = L-glutamate + NH4(+)</text>
        <dbReference type="Rhea" id="RHEA:15889"/>
        <dbReference type="ChEBI" id="CHEBI:15377"/>
        <dbReference type="ChEBI" id="CHEBI:28938"/>
        <dbReference type="ChEBI" id="CHEBI:29985"/>
        <dbReference type="ChEBI" id="CHEBI:58359"/>
        <dbReference type="EC" id="3.5.1.2"/>
    </reaction>
</comment>
<protein>
    <recommendedName>
        <fullName evidence="8">Phosphoribosylformylglycinamidine synthase subunit PurQ</fullName>
        <shortName evidence="8">FGAM synthase</shortName>
        <ecNumber evidence="8">6.3.5.3</ecNumber>
    </recommendedName>
    <alternativeName>
        <fullName evidence="8">Formylglycinamide ribonucleotide amidotransferase subunit I</fullName>
        <shortName evidence="8">FGAR amidotransferase I</shortName>
        <shortName evidence="8">FGAR-AT I</shortName>
    </alternativeName>
    <alternativeName>
        <fullName evidence="8">Glutaminase PurQ</fullName>
        <ecNumber evidence="8">3.5.1.2</ecNumber>
    </alternativeName>
    <alternativeName>
        <fullName evidence="8">Phosphoribosylformylglycinamidine synthase subunit I</fullName>
    </alternativeName>
</protein>
<evidence type="ECO:0000256" key="2">
    <source>
        <dbReference type="ARBA" id="ARBA00022598"/>
    </source>
</evidence>
<dbReference type="Proteomes" id="UP000321513">
    <property type="component" value="Unassembled WGS sequence"/>
</dbReference>
<dbReference type="UniPathway" id="UPA00074">
    <property type="reaction ID" value="UER00128"/>
</dbReference>
<dbReference type="PIRSF" id="PIRSF001586">
    <property type="entry name" value="FGAM_synth_I"/>
    <property type="match status" value="1"/>
</dbReference>
<dbReference type="EC" id="3.5.1.2" evidence="8"/>
<keyword evidence="7 8" id="KW-0315">Glutamine amidotransferase</keyword>
<sequence>MKFGIVVFPGSNCDRDMQDALQNELGKEVVMLWHKDKDISMFSTDDCIVLPGGFSYGDYLRCGAIARFSPMMESVIDFAKRGGKVLGVCNGFQILCESGLLPGALLPNAQQQFVCKNVYITDDAKTPLMVPVAHGEGRYYAEENVLDELEAAGQVMFRYCDEKGNIEPLSNPNGAMRNIAGIRNKENNVFGMMPHPERAISPALGNIDGIQVFKLLGLN</sequence>
<dbReference type="NCBIfam" id="NF002957">
    <property type="entry name" value="PRK03619.1"/>
    <property type="match status" value="1"/>
</dbReference>
<evidence type="ECO:0000313" key="9">
    <source>
        <dbReference type="EMBL" id="GEO10351.1"/>
    </source>
</evidence>
<dbReference type="GO" id="GO:0004642">
    <property type="term" value="F:phosphoribosylformylglycinamidine synthase activity"/>
    <property type="evidence" value="ECO:0007669"/>
    <property type="project" value="UniProtKB-UniRule"/>
</dbReference>
<dbReference type="EMBL" id="BJYT01000010">
    <property type="protein sequence ID" value="GEO10351.1"/>
    <property type="molecule type" value="Genomic_DNA"/>
</dbReference>
<comment type="function">
    <text evidence="8">Part of the phosphoribosylformylglycinamidine synthase complex involved in the purines biosynthetic pathway. Catalyzes the ATP-dependent conversion of formylglycinamide ribonucleotide (FGAR) and glutamine to yield formylglycinamidine ribonucleotide (FGAM) and glutamate. The FGAM synthase complex is composed of three subunits. PurQ produces an ammonia molecule by converting glutamine to glutamate. PurL transfers the ammonia molecule to FGAR to form FGAM in an ATP-dependent manner. PurS interacts with PurQ and PurL and is thought to assist in the transfer of the ammonia molecule from PurQ to PurL.</text>
</comment>
<dbReference type="PANTHER" id="PTHR47552:SF1">
    <property type="entry name" value="PHOSPHORIBOSYLFORMYLGLYCINAMIDINE SYNTHASE SUBUNIT PURQ"/>
    <property type="match status" value="1"/>
</dbReference>
<keyword evidence="4 8" id="KW-0658">Purine biosynthesis</keyword>
<dbReference type="PROSITE" id="PS51273">
    <property type="entry name" value="GATASE_TYPE_1"/>
    <property type="match status" value="1"/>
</dbReference>
<dbReference type="OrthoDB" id="9804441at2"/>
<feature type="active site" description="Nucleophile" evidence="8">
    <location>
        <position position="89"/>
    </location>
</feature>
<name>A0A512BEG5_9BACT</name>
<keyword evidence="3 8" id="KW-0547">Nucleotide-binding</keyword>
<evidence type="ECO:0000313" key="10">
    <source>
        <dbReference type="Proteomes" id="UP000321513"/>
    </source>
</evidence>
<comment type="subcellular location">
    <subcellularLocation>
        <location evidence="8">Cytoplasm</location>
    </subcellularLocation>
</comment>
<gene>
    <name evidence="8 9" type="primary">purQ</name>
    <name evidence="9" type="ORF">SAE01_28470</name>
</gene>
<evidence type="ECO:0000256" key="1">
    <source>
        <dbReference type="ARBA" id="ARBA00022490"/>
    </source>
</evidence>
<feature type="active site" evidence="8">
    <location>
        <position position="195"/>
    </location>
</feature>
<dbReference type="Pfam" id="PF13507">
    <property type="entry name" value="GATase_5"/>
    <property type="match status" value="1"/>
</dbReference>
<dbReference type="GO" id="GO:0006189">
    <property type="term" value="P:'de novo' IMP biosynthetic process"/>
    <property type="evidence" value="ECO:0007669"/>
    <property type="project" value="UniProtKB-UniRule"/>
</dbReference>
<dbReference type="GO" id="GO:0005524">
    <property type="term" value="F:ATP binding"/>
    <property type="evidence" value="ECO:0007669"/>
    <property type="project" value="UniProtKB-KW"/>
</dbReference>
<keyword evidence="6 8" id="KW-0067">ATP-binding</keyword>
<dbReference type="SMART" id="SM01211">
    <property type="entry name" value="GATase_5"/>
    <property type="match status" value="1"/>
</dbReference>
<evidence type="ECO:0000256" key="7">
    <source>
        <dbReference type="ARBA" id="ARBA00022962"/>
    </source>
</evidence>
<accession>A0A512BEG5</accession>
<reference evidence="9 10" key="1">
    <citation type="submission" date="2019-07" db="EMBL/GenBank/DDBJ databases">
        <title>Whole genome shotgun sequence of Segetibacter aerophilus NBRC 106135.</title>
        <authorList>
            <person name="Hosoyama A."/>
            <person name="Uohara A."/>
            <person name="Ohji S."/>
            <person name="Ichikawa N."/>
        </authorList>
    </citation>
    <scope>NUCLEOTIDE SEQUENCE [LARGE SCALE GENOMIC DNA]</scope>
    <source>
        <strain evidence="9 10">NBRC 106135</strain>
    </source>
</reference>
<dbReference type="HAMAP" id="MF_00421">
    <property type="entry name" value="PurQ"/>
    <property type="match status" value="1"/>
</dbReference>
<keyword evidence="5 8" id="KW-0378">Hydrolase</keyword>
<feature type="active site" evidence="8">
    <location>
        <position position="197"/>
    </location>
</feature>
<comment type="pathway">
    <text evidence="8">Purine metabolism; IMP biosynthesis via de novo pathway; 5-amino-1-(5-phospho-D-ribosyl)imidazole from N(2)-formyl-N(1)-(5-phospho-D-ribosyl)glycinamide: step 1/2.</text>
</comment>
<dbReference type="PANTHER" id="PTHR47552">
    <property type="entry name" value="PHOSPHORIBOSYLFORMYLGLYCINAMIDINE SYNTHASE SUBUNIT PURQ"/>
    <property type="match status" value="1"/>
</dbReference>
<dbReference type="EC" id="6.3.5.3" evidence="8"/>
<evidence type="ECO:0000256" key="6">
    <source>
        <dbReference type="ARBA" id="ARBA00022840"/>
    </source>
</evidence>
<evidence type="ECO:0000256" key="5">
    <source>
        <dbReference type="ARBA" id="ARBA00022801"/>
    </source>
</evidence>
<keyword evidence="10" id="KW-1185">Reference proteome</keyword>